<dbReference type="EC" id="1.1.1.25" evidence="2 8"/>
<dbReference type="Pfam" id="PF01488">
    <property type="entry name" value="Shikimate_DH"/>
    <property type="match status" value="1"/>
</dbReference>
<dbReference type="PANTHER" id="PTHR21089">
    <property type="entry name" value="SHIKIMATE DEHYDROGENASE"/>
    <property type="match status" value="1"/>
</dbReference>
<dbReference type="CDD" id="cd01065">
    <property type="entry name" value="NAD_bind_Shikimate_DH"/>
    <property type="match status" value="1"/>
</dbReference>
<feature type="binding site" evidence="8">
    <location>
        <begin position="152"/>
        <end position="157"/>
    </location>
    <ligand>
        <name>NADP(+)</name>
        <dbReference type="ChEBI" id="CHEBI:58349"/>
    </ligand>
</feature>
<dbReference type="InterPro" id="IPR046346">
    <property type="entry name" value="Aminoacid_DH-like_N_sf"/>
</dbReference>
<keyword evidence="5 8" id="KW-0560">Oxidoreductase</keyword>
<feature type="binding site" evidence="8">
    <location>
        <position position="78"/>
    </location>
    <ligand>
        <name>NADP(+)</name>
        <dbReference type="ChEBI" id="CHEBI:58349"/>
    </ligand>
</feature>
<evidence type="ECO:0000313" key="13">
    <source>
        <dbReference type="Proteomes" id="UP001595974"/>
    </source>
</evidence>
<protein>
    <recommendedName>
        <fullName evidence="2 8">Shikimate dehydrogenase (NADP(+))</fullName>
        <shortName evidence="8">SDH</shortName>
        <ecNumber evidence="2 8">1.1.1.25</ecNumber>
    </recommendedName>
</protein>
<feature type="binding site" evidence="8">
    <location>
        <position position="240"/>
    </location>
    <ligand>
        <name>NADP(+)</name>
        <dbReference type="ChEBI" id="CHEBI:58349"/>
    </ligand>
</feature>
<comment type="pathway">
    <text evidence="1 8">Metabolic intermediate biosynthesis; chorismate biosynthesis; chorismate from D-erythrose 4-phosphate and phosphoenolpyruvate: step 4/7.</text>
</comment>
<evidence type="ECO:0000256" key="6">
    <source>
        <dbReference type="ARBA" id="ARBA00023141"/>
    </source>
</evidence>
<dbReference type="Proteomes" id="UP001595974">
    <property type="component" value="Unassembled WGS sequence"/>
</dbReference>
<dbReference type="InterPro" id="IPR006151">
    <property type="entry name" value="Shikm_DH/Glu-tRNA_Rdtase"/>
</dbReference>
<dbReference type="InterPro" id="IPR013708">
    <property type="entry name" value="Shikimate_DH-bd_N"/>
</dbReference>
<dbReference type="RefSeq" id="WP_096445047.1">
    <property type="nucleotide sequence ID" value="NZ_JBHSOG010000050.1"/>
</dbReference>
<dbReference type="NCBIfam" id="NF001310">
    <property type="entry name" value="PRK00258.1-2"/>
    <property type="match status" value="1"/>
</dbReference>
<comment type="caution">
    <text evidence="12">The sequence shown here is derived from an EMBL/GenBank/DDBJ whole genome shotgun (WGS) entry which is preliminary data.</text>
</comment>
<evidence type="ECO:0000256" key="3">
    <source>
        <dbReference type="ARBA" id="ARBA00022605"/>
    </source>
</evidence>
<dbReference type="GO" id="GO:0004764">
    <property type="term" value="F:shikimate 3-dehydrogenase (NADP+) activity"/>
    <property type="evidence" value="ECO:0007669"/>
    <property type="project" value="UniProtKB-EC"/>
</dbReference>
<dbReference type="NCBIfam" id="TIGR00507">
    <property type="entry name" value="aroE"/>
    <property type="match status" value="1"/>
</dbReference>
<dbReference type="PANTHER" id="PTHR21089:SF1">
    <property type="entry name" value="BIFUNCTIONAL 3-DEHYDROQUINATE DEHYDRATASE_SHIKIMATE DEHYDROGENASE, CHLOROPLASTIC"/>
    <property type="match status" value="1"/>
</dbReference>
<feature type="domain" description="Shikimate dehydrogenase substrate binding N-terminal" evidence="10">
    <location>
        <begin position="7"/>
        <end position="89"/>
    </location>
</feature>
<comment type="subunit">
    <text evidence="8">Homodimer.</text>
</comment>
<keyword evidence="4 8" id="KW-0521">NADP</keyword>
<feature type="binding site" evidence="8">
    <location>
        <position position="103"/>
    </location>
    <ligand>
        <name>shikimate</name>
        <dbReference type="ChEBI" id="CHEBI:36208"/>
    </ligand>
</feature>
<feature type="binding site" evidence="8">
    <location>
        <position position="247"/>
    </location>
    <ligand>
        <name>shikimate</name>
        <dbReference type="ChEBI" id="CHEBI:36208"/>
    </ligand>
</feature>
<comment type="catalytic activity">
    <reaction evidence="7 8">
        <text>shikimate + NADP(+) = 3-dehydroshikimate + NADPH + H(+)</text>
        <dbReference type="Rhea" id="RHEA:17737"/>
        <dbReference type="ChEBI" id="CHEBI:15378"/>
        <dbReference type="ChEBI" id="CHEBI:16630"/>
        <dbReference type="ChEBI" id="CHEBI:36208"/>
        <dbReference type="ChEBI" id="CHEBI:57783"/>
        <dbReference type="ChEBI" id="CHEBI:58349"/>
        <dbReference type="EC" id="1.1.1.25"/>
    </reaction>
</comment>
<evidence type="ECO:0000256" key="5">
    <source>
        <dbReference type="ARBA" id="ARBA00023002"/>
    </source>
</evidence>
<keyword evidence="6 8" id="KW-0057">Aromatic amino acid biosynthesis</keyword>
<evidence type="ECO:0000256" key="2">
    <source>
        <dbReference type="ARBA" id="ARBA00012962"/>
    </source>
</evidence>
<keyword evidence="13" id="KW-1185">Reference proteome</keyword>
<dbReference type="InterPro" id="IPR011342">
    <property type="entry name" value="Shikimate_DH"/>
</dbReference>
<feature type="binding site" evidence="8">
    <location>
        <position position="218"/>
    </location>
    <ligand>
        <name>shikimate</name>
        <dbReference type="ChEBI" id="CHEBI:36208"/>
    </ligand>
</feature>
<feature type="binding site" evidence="8">
    <location>
        <position position="62"/>
    </location>
    <ligand>
        <name>shikimate</name>
        <dbReference type="ChEBI" id="CHEBI:36208"/>
    </ligand>
</feature>
<evidence type="ECO:0000256" key="7">
    <source>
        <dbReference type="ARBA" id="ARBA00049442"/>
    </source>
</evidence>
<accession>A0ABW1ATR2</accession>
<comment type="function">
    <text evidence="8">Involved in the biosynthesis of the chorismate, which leads to the biosynthesis of aromatic amino acids. Catalyzes the reversible NADPH linked reduction of 3-dehydroshikimate (DHSA) to yield shikimate (SA).</text>
</comment>
<sequence length="272" mass="28670">MTDRYAVIGNPIAHSKSPAIHAAFARQTGQDLTYEAILGPLDGFVACVRQFMRDGGKGMNVTVPFKIQAVELADRLTERARHAQAVNTLKFEADGSILGDNTDGVGMVRDIRDVLGVPIAGRRVLLLGAGGAARGVLLPLLEEGPAGLVIANRTPEKAEQLKALCPGRGEVDVARFDELGGQGFDVVINATSASLGGEGIALPAGIYGAGALAYDMVYGDRPTPFMLQAREQGAARVSDGLGMLVGQAAESFYLWRRVRPDTAPVIAMLRAC</sequence>
<evidence type="ECO:0000256" key="1">
    <source>
        <dbReference type="ARBA" id="ARBA00004871"/>
    </source>
</evidence>
<keyword evidence="3 8" id="KW-0028">Amino-acid biosynthesis</keyword>
<dbReference type="SUPFAM" id="SSF53223">
    <property type="entry name" value="Aminoacid dehydrogenase-like, N-terminal domain"/>
    <property type="match status" value="1"/>
</dbReference>
<dbReference type="EMBL" id="JBHSOG010000050">
    <property type="protein sequence ID" value="MFC5770444.1"/>
    <property type="molecule type" value="Genomic_DNA"/>
</dbReference>
<dbReference type="HAMAP" id="MF_00222">
    <property type="entry name" value="Shikimate_DH_AroE"/>
    <property type="match status" value="1"/>
</dbReference>
<dbReference type="InterPro" id="IPR022893">
    <property type="entry name" value="Shikimate_DH_fam"/>
</dbReference>
<evidence type="ECO:0000259" key="11">
    <source>
        <dbReference type="Pfam" id="PF18317"/>
    </source>
</evidence>
<feature type="binding site" evidence="8">
    <location>
        <begin position="15"/>
        <end position="17"/>
    </location>
    <ligand>
        <name>shikimate</name>
        <dbReference type="ChEBI" id="CHEBI:36208"/>
    </ligand>
</feature>
<gene>
    <name evidence="8 12" type="primary">aroE</name>
    <name evidence="12" type="ORF">ACFPTN_13755</name>
</gene>
<dbReference type="Pfam" id="PF08501">
    <property type="entry name" value="Shikimate_dh_N"/>
    <property type="match status" value="1"/>
</dbReference>
<evidence type="ECO:0000259" key="9">
    <source>
        <dbReference type="Pfam" id="PF01488"/>
    </source>
</evidence>
<comment type="similarity">
    <text evidence="8">Belongs to the shikimate dehydrogenase family.</text>
</comment>
<dbReference type="SUPFAM" id="SSF51735">
    <property type="entry name" value="NAD(P)-binding Rossmann-fold domains"/>
    <property type="match status" value="1"/>
</dbReference>
<feature type="binding site" evidence="8">
    <location>
        <position position="87"/>
    </location>
    <ligand>
        <name>shikimate</name>
        <dbReference type="ChEBI" id="CHEBI:36208"/>
    </ligand>
</feature>
<feature type="active site" description="Proton acceptor" evidence="8">
    <location>
        <position position="66"/>
    </location>
</feature>
<feature type="binding site" evidence="8">
    <location>
        <begin position="128"/>
        <end position="132"/>
    </location>
    <ligand>
        <name>NADP(+)</name>
        <dbReference type="ChEBI" id="CHEBI:58349"/>
    </ligand>
</feature>
<dbReference type="Pfam" id="PF18317">
    <property type="entry name" value="SDH_C"/>
    <property type="match status" value="1"/>
</dbReference>
<dbReference type="InterPro" id="IPR041121">
    <property type="entry name" value="SDH_C"/>
</dbReference>
<dbReference type="Gene3D" id="3.40.50.720">
    <property type="entry name" value="NAD(P)-binding Rossmann-like Domain"/>
    <property type="match status" value="1"/>
</dbReference>
<dbReference type="InterPro" id="IPR036291">
    <property type="entry name" value="NAD(P)-bd_dom_sf"/>
</dbReference>
<evidence type="ECO:0000256" key="8">
    <source>
        <dbReference type="HAMAP-Rule" id="MF_00222"/>
    </source>
</evidence>
<feature type="domain" description="Quinate/shikimate 5-dehydrogenase/glutamyl-tRNA reductase" evidence="9">
    <location>
        <begin position="119"/>
        <end position="194"/>
    </location>
</feature>
<name>A0ABW1ATR2_9RHOO</name>
<evidence type="ECO:0000259" key="10">
    <source>
        <dbReference type="Pfam" id="PF08501"/>
    </source>
</evidence>
<proteinExistence type="inferred from homology"/>
<feature type="binding site" evidence="8">
    <location>
        <position position="216"/>
    </location>
    <ligand>
        <name>NADP(+)</name>
        <dbReference type="ChEBI" id="CHEBI:58349"/>
    </ligand>
</feature>
<reference evidence="13" key="1">
    <citation type="journal article" date="2019" name="Int. J. Syst. Evol. Microbiol.">
        <title>The Global Catalogue of Microorganisms (GCM) 10K type strain sequencing project: providing services to taxonomists for standard genome sequencing and annotation.</title>
        <authorList>
            <consortium name="The Broad Institute Genomics Platform"/>
            <consortium name="The Broad Institute Genome Sequencing Center for Infectious Disease"/>
            <person name="Wu L."/>
            <person name="Ma J."/>
        </authorList>
    </citation>
    <scope>NUCLEOTIDE SEQUENCE [LARGE SCALE GENOMIC DNA]</scope>
    <source>
        <strain evidence="13">SHR3</strain>
    </source>
</reference>
<evidence type="ECO:0000313" key="12">
    <source>
        <dbReference type="EMBL" id="MFC5770444.1"/>
    </source>
</evidence>
<dbReference type="Gene3D" id="3.40.50.10860">
    <property type="entry name" value="Leucine Dehydrogenase, chain A, domain 1"/>
    <property type="match status" value="1"/>
</dbReference>
<organism evidence="12 13">
    <name type="scientific">Thauera sinica</name>
    <dbReference type="NCBI Taxonomy" id="2665146"/>
    <lineage>
        <taxon>Bacteria</taxon>
        <taxon>Pseudomonadati</taxon>
        <taxon>Pseudomonadota</taxon>
        <taxon>Betaproteobacteria</taxon>
        <taxon>Rhodocyclales</taxon>
        <taxon>Zoogloeaceae</taxon>
        <taxon>Thauera</taxon>
    </lineage>
</organism>
<evidence type="ECO:0000256" key="4">
    <source>
        <dbReference type="ARBA" id="ARBA00022857"/>
    </source>
</evidence>
<feature type="domain" description="SDH C-terminal" evidence="11">
    <location>
        <begin position="240"/>
        <end position="266"/>
    </location>
</feature>